<protein>
    <submittedName>
        <fullName evidence="1">Uncharacterized protein</fullName>
    </submittedName>
</protein>
<organism evidence="1 2">
    <name type="scientific">Phaeosphaeria nodorum (strain SN15 / ATCC MYA-4574 / FGSC 10173)</name>
    <name type="common">Glume blotch fungus</name>
    <name type="synonym">Parastagonospora nodorum</name>
    <dbReference type="NCBI Taxonomy" id="321614"/>
    <lineage>
        <taxon>Eukaryota</taxon>
        <taxon>Fungi</taxon>
        <taxon>Dikarya</taxon>
        <taxon>Ascomycota</taxon>
        <taxon>Pezizomycotina</taxon>
        <taxon>Dothideomycetes</taxon>
        <taxon>Pleosporomycetidae</taxon>
        <taxon>Pleosporales</taxon>
        <taxon>Pleosporineae</taxon>
        <taxon>Phaeosphaeriaceae</taxon>
        <taxon>Parastagonospora</taxon>
    </lineage>
</organism>
<accession>Q0TYB3</accession>
<dbReference type="InParanoid" id="Q0TYB3"/>
<gene>
    <name evidence="1" type="ORF">SNOG_15452</name>
</gene>
<reference evidence="2" key="1">
    <citation type="journal article" date="2007" name="Plant Cell">
        <title>Dothideomycete-plant interactions illuminated by genome sequencing and EST analysis of the wheat pathogen Stagonospora nodorum.</title>
        <authorList>
            <person name="Hane J.K."/>
            <person name="Lowe R.G."/>
            <person name="Solomon P.S."/>
            <person name="Tan K.C."/>
            <person name="Schoch C.L."/>
            <person name="Spatafora J.W."/>
            <person name="Crous P.W."/>
            <person name="Kodira C."/>
            <person name="Birren B.W."/>
            <person name="Galagan J.E."/>
            <person name="Torriani S.F."/>
            <person name="McDonald B.A."/>
            <person name="Oliver R.P."/>
        </authorList>
    </citation>
    <scope>NUCLEOTIDE SEQUENCE [LARGE SCALE GENOMIC DNA]</scope>
    <source>
        <strain evidence="2">SN15 / ATCC MYA-4574 / FGSC 10173</strain>
    </source>
</reference>
<evidence type="ECO:0000313" key="2">
    <source>
        <dbReference type="Proteomes" id="UP000001055"/>
    </source>
</evidence>
<dbReference type="GeneID" id="5982528"/>
<dbReference type="KEGG" id="pno:SNOG_15452"/>
<evidence type="ECO:0000313" key="1">
    <source>
        <dbReference type="EMBL" id="EAT77117.1"/>
    </source>
</evidence>
<dbReference type="Proteomes" id="UP000001055">
    <property type="component" value="Unassembled WGS sequence"/>
</dbReference>
<dbReference type="EMBL" id="CH445362">
    <property type="protein sequence ID" value="EAT77117.1"/>
    <property type="molecule type" value="Genomic_DNA"/>
</dbReference>
<sequence length="74" mass="8267">MTVLQSPPHTLHKPSTVLYGTLGVLRRRLNQLILYTTLLDDSSSTVSLYQNLCFANCMFALSDGFATEKVPIYT</sequence>
<dbReference type="RefSeq" id="XP_001805599.1">
    <property type="nucleotide sequence ID" value="XM_001805547.1"/>
</dbReference>
<proteinExistence type="predicted"/>
<dbReference type="AlphaFoldDB" id="Q0TYB3"/>
<name>Q0TYB3_PHANO</name>